<keyword evidence="1" id="KW-1133">Transmembrane helix</keyword>
<evidence type="ECO:0000256" key="1">
    <source>
        <dbReference type="SAM" id="Phobius"/>
    </source>
</evidence>
<protein>
    <submittedName>
        <fullName evidence="2">Uncharacterized protein</fullName>
    </submittedName>
</protein>
<accession>A0A0G0YSH6</accession>
<keyword evidence="1" id="KW-0472">Membrane</keyword>
<proteinExistence type="predicted"/>
<dbReference type="AlphaFoldDB" id="A0A0G0YSH6"/>
<feature type="non-terminal residue" evidence="2">
    <location>
        <position position="1"/>
    </location>
</feature>
<reference evidence="2 3" key="1">
    <citation type="journal article" date="2015" name="Nature">
        <title>rRNA introns, odd ribosomes, and small enigmatic genomes across a large radiation of phyla.</title>
        <authorList>
            <person name="Brown C.T."/>
            <person name="Hug L.A."/>
            <person name="Thomas B.C."/>
            <person name="Sharon I."/>
            <person name="Castelle C.J."/>
            <person name="Singh A."/>
            <person name="Wilkins M.J."/>
            <person name="Williams K.H."/>
            <person name="Banfield J.F."/>
        </authorList>
    </citation>
    <scope>NUCLEOTIDE SEQUENCE [LARGE SCALE GENOMIC DNA]</scope>
</reference>
<organism evidence="2 3">
    <name type="scientific">Candidatus Kuenenbacteria bacterium GW2011_GWA2_42_15</name>
    <dbReference type="NCBI Taxonomy" id="1618677"/>
    <lineage>
        <taxon>Bacteria</taxon>
        <taxon>Candidatus Kueneniibacteriota</taxon>
    </lineage>
</organism>
<evidence type="ECO:0000313" key="2">
    <source>
        <dbReference type="EMBL" id="KKS39574.1"/>
    </source>
</evidence>
<sequence>KLRKHQITGLVVAVIAAVILAMMVEK</sequence>
<dbReference type="EMBL" id="LCCW01000063">
    <property type="protein sequence ID" value="KKS39574.1"/>
    <property type="molecule type" value="Genomic_DNA"/>
</dbReference>
<evidence type="ECO:0000313" key="3">
    <source>
        <dbReference type="Proteomes" id="UP000034516"/>
    </source>
</evidence>
<gene>
    <name evidence="2" type="ORF">UV02_C0063G0001</name>
</gene>
<name>A0A0G0YSH6_9BACT</name>
<feature type="transmembrane region" description="Helical" evidence="1">
    <location>
        <begin position="7"/>
        <end position="24"/>
    </location>
</feature>
<dbReference type="Proteomes" id="UP000034516">
    <property type="component" value="Unassembled WGS sequence"/>
</dbReference>
<comment type="caution">
    <text evidence="2">The sequence shown here is derived from an EMBL/GenBank/DDBJ whole genome shotgun (WGS) entry which is preliminary data.</text>
</comment>
<keyword evidence="1" id="KW-0812">Transmembrane</keyword>